<evidence type="ECO:0000256" key="2">
    <source>
        <dbReference type="ARBA" id="ARBA00022448"/>
    </source>
</evidence>
<keyword evidence="3" id="KW-1003">Cell membrane</keyword>
<dbReference type="Proteomes" id="UP000319859">
    <property type="component" value="Unassembled WGS sequence"/>
</dbReference>
<organism evidence="9 10">
    <name type="scientific">Nitrospirillum amazonense</name>
    <dbReference type="NCBI Taxonomy" id="28077"/>
    <lineage>
        <taxon>Bacteria</taxon>
        <taxon>Pseudomonadati</taxon>
        <taxon>Pseudomonadota</taxon>
        <taxon>Alphaproteobacteria</taxon>
        <taxon>Rhodospirillales</taxon>
        <taxon>Azospirillaceae</taxon>
        <taxon>Nitrospirillum</taxon>
    </lineage>
</organism>
<dbReference type="PROSITE" id="PS50850">
    <property type="entry name" value="MFS"/>
    <property type="match status" value="1"/>
</dbReference>
<accession>A0A560FPM9</accession>
<evidence type="ECO:0000256" key="7">
    <source>
        <dbReference type="SAM" id="Phobius"/>
    </source>
</evidence>
<evidence type="ECO:0000259" key="8">
    <source>
        <dbReference type="PROSITE" id="PS50850"/>
    </source>
</evidence>
<comment type="caution">
    <text evidence="9">The sequence shown here is derived from an EMBL/GenBank/DDBJ whole genome shotgun (WGS) entry which is preliminary data.</text>
</comment>
<feature type="transmembrane region" description="Helical" evidence="7">
    <location>
        <begin position="209"/>
        <end position="229"/>
    </location>
</feature>
<feature type="transmembrane region" description="Helical" evidence="7">
    <location>
        <begin position="235"/>
        <end position="255"/>
    </location>
</feature>
<keyword evidence="5 7" id="KW-1133">Transmembrane helix</keyword>
<keyword evidence="2" id="KW-0813">Transport</keyword>
<dbReference type="GO" id="GO:0022857">
    <property type="term" value="F:transmembrane transporter activity"/>
    <property type="evidence" value="ECO:0007669"/>
    <property type="project" value="InterPro"/>
</dbReference>
<dbReference type="GO" id="GO:0005886">
    <property type="term" value="C:plasma membrane"/>
    <property type="evidence" value="ECO:0007669"/>
    <property type="project" value="UniProtKB-SubCell"/>
</dbReference>
<evidence type="ECO:0000256" key="3">
    <source>
        <dbReference type="ARBA" id="ARBA00022475"/>
    </source>
</evidence>
<evidence type="ECO:0000256" key="5">
    <source>
        <dbReference type="ARBA" id="ARBA00022989"/>
    </source>
</evidence>
<keyword evidence="6 7" id="KW-0472">Membrane</keyword>
<feature type="transmembrane region" description="Helical" evidence="7">
    <location>
        <begin position="436"/>
        <end position="458"/>
    </location>
</feature>
<feature type="transmembrane region" description="Helical" evidence="7">
    <location>
        <begin position="121"/>
        <end position="141"/>
    </location>
</feature>
<dbReference type="PANTHER" id="PTHR42718">
    <property type="entry name" value="MAJOR FACILITATOR SUPERFAMILY MULTIDRUG TRANSPORTER MFSC"/>
    <property type="match status" value="1"/>
</dbReference>
<dbReference type="Gene3D" id="1.20.1720.10">
    <property type="entry name" value="Multidrug resistance protein D"/>
    <property type="match status" value="1"/>
</dbReference>
<feature type="domain" description="Major facilitator superfamily (MFS) profile" evidence="8">
    <location>
        <begin position="25"/>
        <end position="467"/>
    </location>
</feature>
<protein>
    <submittedName>
        <fullName evidence="9">DHA2 family multidrug resistance protein-like MFS transporter</fullName>
    </submittedName>
</protein>
<feature type="transmembrane region" description="Helical" evidence="7">
    <location>
        <begin position="181"/>
        <end position="202"/>
    </location>
</feature>
<sequence length="468" mass="48090">MTADVMDTPKPTQTDGLPDRPRFWAMAAILTAVGMATLDTAIANTALPTIAGDFQATAADSVWVVNAYQLAVAAAVLPLASLGDLLGQKRVYLAGLALFALSSLACGMAPTLFLLEVARVVQGLGAAAIMSVNLALIRHIYPARIMGRGFGRNALAVAISFAIGPTVTSTILSVATWHWLFLVNVPFCLLALGLATVTLPAIPPLGHRFDGVAALLTAGLFALLVLGMGEAAHAASWPRVGAELAGAALCGFLLLRRQRGHPAPMLAIDLFRNRVFALSALTSVCTFIAQGLAFVALPFLFQSVMGRTAVETGLLITPWSVVVAVMAPIAGKLSDRYPAGILGGLGLAMLCLGMALAATMPAHPSSLDIAWRLGVCGAGFGFFQSPNLKAIMSSAPLHRSGGASGIVATARLLGQSTGAALTAACFGLLANHDLTYGATLALWLGAFAAGAASVASFLRLTVKPQLAA</sequence>
<dbReference type="Pfam" id="PF07690">
    <property type="entry name" value="MFS_1"/>
    <property type="match status" value="1"/>
</dbReference>
<name>A0A560FPM9_9PROT</name>
<evidence type="ECO:0000256" key="6">
    <source>
        <dbReference type="ARBA" id="ARBA00023136"/>
    </source>
</evidence>
<evidence type="ECO:0000256" key="1">
    <source>
        <dbReference type="ARBA" id="ARBA00004651"/>
    </source>
</evidence>
<feature type="transmembrane region" description="Helical" evidence="7">
    <location>
        <begin position="23"/>
        <end position="42"/>
    </location>
</feature>
<dbReference type="InterPro" id="IPR020846">
    <property type="entry name" value="MFS_dom"/>
</dbReference>
<dbReference type="InterPro" id="IPR036259">
    <property type="entry name" value="MFS_trans_sf"/>
</dbReference>
<dbReference type="EMBL" id="VITN01000002">
    <property type="protein sequence ID" value="TWB23574.1"/>
    <property type="molecule type" value="Genomic_DNA"/>
</dbReference>
<reference evidence="9 10" key="1">
    <citation type="submission" date="2019-06" db="EMBL/GenBank/DDBJ databases">
        <title>Genomic Encyclopedia of Type Strains, Phase IV (KMG-V): Genome sequencing to study the core and pangenomes of soil and plant-associated prokaryotes.</title>
        <authorList>
            <person name="Whitman W."/>
        </authorList>
    </citation>
    <scope>NUCLEOTIDE SEQUENCE [LARGE SCALE GENOMIC DNA]</scope>
    <source>
        <strain evidence="9 10">BR 11880</strain>
    </source>
</reference>
<dbReference type="PRINTS" id="PR01036">
    <property type="entry name" value="TCRTETB"/>
</dbReference>
<dbReference type="AlphaFoldDB" id="A0A560FPM9"/>
<feature type="transmembrane region" description="Helical" evidence="7">
    <location>
        <begin position="313"/>
        <end position="330"/>
    </location>
</feature>
<feature type="transmembrane region" description="Helical" evidence="7">
    <location>
        <begin position="62"/>
        <end position="80"/>
    </location>
</feature>
<dbReference type="Gene3D" id="1.20.1250.20">
    <property type="entry name" value="MFS general substrate transporter like domains"/>
    <property type="match status" value="1"/>
</dbReference>
<dbReference type="SUPFAM" id="SSF103473">
    <property type="entry name" value="MFS general substrate transporter"/>
    <property type="match status" value="1"/>
</dbReference>
<dbReference type="InterPro" id="IPR011701">
    <property type="entry name" value="MFS"/>
</dbReference>
<keyword evidence="4 7" id="KW-0812">Transmembrane</keyword>
<feature type="transmembrane region" description="Helical" evidence="7">
    <location>
        <begin position="275"/>
        <end position="301"/>
    </location>
</feature>
<gene>
    <name evidence="9" type="ORF">FBZ89_102331</name>
</gene>
<feature type="transmembrane region" description="Helical" evidence="7">
    <location>
        <begin position="337"/>
        <end position="357"/>
    </location>
</feature>
<feature type="transmembrane region" description="Helical" evidence="7">
    <location>
        <begin position="153"/>
        <end position="175"/>
    </location>
</feature>
<evidence type="ECO:0000313" key="9">
    <source>
        <dbReference type="EMBL" id="TWB23574.1"/>
    </source>
</evidence>
<evidence type="ECO:0000313" key="10">
    <source>
        <dbReference type="Proteomes" id="UP000319859"/>
    </source>
</evidence>
<evidence type="ECO:0000256" key="4">
    <source>
        <dbReference type="ARBA" id="ARBA00022692"/>
    </source>
</evidence>
<comment type="subcellular location">
    <subcellularLocation>
        <location evidence="1">Cell membrane</location>
        <topology evidence="1">Multi-pass membrane protein</topology>
    </subcellularLocation>
</comment>
<dbReference type="CDD" id="cd17321">
    <property type="entry name" value="MFS_MMR_MDR_like"/>
    <property type="match status" value="1"/>
</dbReference>
<dbReference type="RefSeq" id="WP_246172032.1">
    <property type="nucleotide sequence ID" value="NZ_VITN01000002.1"/>
</dbReference>
<dbReference type="PANTHER" id="PTHR42718:SF46">
    <property type="entry name" value="BLR6921 PROTEIN"/>
    <property type="match status" value="1"/>
</dbReference>
<feature type="transmembrane region" description="Helical" evidence="7">
    <location>
        <begin position="92"/>
        <end position="115"/>
    </location>
</feature>
<proteinExistence type="predicted"/>